<dbReference type="Pfam" id="PF02545">
    <property type="entry name" value="Maf"/>
    <property type="match status" value="1"/>
</dbReference>
<keyword evidence="3" id="KW-1185">Reference proteome</keyword>
<dbReference type="SUPFAM" id="SSF52972">
    <property type="entry name" value="ITPase-like"/>
    <property type="match status" value="1"/>
</dbReference>
<comment type="caution">
    <text evidence="2">The sequence shown here is derived from an EMBL/GenBank/DDBJ whole genome shotgun (WGS) entry which is preliminary data.</text>
</comment>
<dbReference type="PANTHER" id="PTHR43213:SF4">
    <property type="entry name" value="7-METHYL-GTP PYROPHOSPHATASE"/>
    <property type="match status" value="1"/>
</dbReference>
<evidence type="ECO:0000256" key="1">
    <source>
        <dbReference type="ARBA" id="ARBA00022801"/>
    </source>
</evidence>
<dbReference type="OrthoDB" id="10267058at2759"/>
<keyword evidence="1" id="KW-0378">Hydrolase</keyword>
<evidence type="ECO:0000313" key="3">
    <source>
        <dbReference type="Proteomes" id="UP000236333"/>
    </source>
</evidence>
<dbReference type="Gene3D" id="3.90.950.10">
    <property type="match status" value="1"/>
</dbReference>
<evidence type="ECO:0000313" key="2">
    <source>
        <dbReference type="EMBL" id="PNH02386.1"/>
    </source>
</evidence>
<dbReference type="Proteomes" id="UP000236333">
    <property type="component" value="Unassembled WGS sequence"/>
</dbReference>
<accession>A0A2J7ZQ56</accession>
<dbReference type="PANTHER" id="PTHR43213">
    <property type="entry name" value="BIFUNCTIONAL DTTP/UTP PYROPHOSPHATASE/METHYLTRANSFERASE PROTEIN-RELATED"/>
    <property type="match status" value="1"/>
</dbReference>
<organism evidence="2 3">
    <name type="scientific">Tetrabaena socialis</name>
    <dbReference type="NCBI Taxonomy" id="47790"/>
    <lineage>
        <taxon>Eukaryota</taxon>
        <taxon>Viridiplantae</taxon>
        <taxon>Chlorophyta</taxon>
        <taxon>core chlorophytes</taxon>
        <taxon>Chlorophyceae</taxon>
        <taxon>CS clade</taxon>
        <taxon>Chlamydomonadales</taxon>
        <taxon>Tetrabaenaceae</taxon>
        <taxon>Tetrabaena</taxon>
    </lineage>
</organism>
<protein>
    <submittedName>
        <fullName evidence="2">Maf-like protein</fullName>
    </submittedName>
</protein>
<reference evidence="2 3" key="1">
    <citation type="journal article" date="2017" name="Mol. Biol. Evol.">
        <title>The 4-celled Tetrabaena socialis nuclear genome reveals the essential components for genetic control of cell number at the origin of multicellularity in the volvocine lineage.</title>
        <authorList>
            <person name="Featherston J."/>
            <person name="Arakaki Y."/>
            <person name="Hanschen E.R."/>
            <person name="Ferris P.J."/>
            <person name="Michod R.E."/>
            <person name="Olson B.J.S.C."/>
            <person name="Nozaki H."/>
            <person name="Durand P.M."/>
        </authorList>
    </citation>
    <scope>NUCLEOTIDE SEQUENCE [LARGE SCALE GENOMIC DNA]</scope>
    <source>
        <strain evidence="2 3">NIES-571</strain>
    </source>
</reference>
<gene>
    <name evidence="2" type="ORF">TSOC_011642</name>
</gene>
<dbReference type="GO" id="GO:0047429">
    <property type="term" value="F:nucleoside triphosphate diphosphatase activity"/>
    <property type="evidence" value="ECO:0007669"/>
    <property type="project" value="InterPro"/>
</dbReference>
<sequence length="110" mass="11820">MRSIFFPSPVPPPLGPASPASTVGAMLATDLASGRTAEGVERSYIHFRPIPADVRHQLVEEGEVFYCAGGLMVEHPLLEPHIERLEGSQCSIMGLGKQLLMRLLLQAAGV</sequence>
<dbReference type="InterPro" id="IPR003697">
    <property type="entry name" value="Maf-like"/>
</dbReference>
<dbReference type="EMBL" id="PGGS01000664">
    <property type="protein sequence ID" value="PNH02386.1"/>
    <property type="molecule type" value="Genomic_DNA"/>
</dbReference>
<dbReference type="InterPro" id="IPR029001">
    <property type="entry name" value="ITPase-like_fam"/>
</dbReference>
<dbReference type="AlphaFoldDB" id="A0A2J7ZQ56"/>
<proteinExistence type="predicted"/>
<name>A0A2J7ZQ56_9CHLO</name>